<dbReference type="Pfam" id="PF13953">
    <property type="entry name" value="PapC_C"/>
    <property type="match status" value="1"/>
</dbReference>
<evidence type="ECO:0000256" key="1">
    <source>
        <dbReference type="ARBA" id="ARBA00004571"/>
    </source>
</evidence>
<evidence type="ECO:0000313" key="15">
    <source>
        <dbReference type="Proteomes" id="UP000030378"/>
    </source>
</evidence>
<gene>
    <name evidence="14" type="ORF">FHU12_2804</name>
    <name evidence="13" type="ORF">MC70_000075</name>
    <name evidence="12" type="ORF">SJ435_11180</name>
</gene>
<dbReference type="InterPro" id="IPR025949">
    <property type="entry name" value="PapC-like_C"/>
</dbReference>
<dbReference type="Gene3D" id="2.60.40.2070">
    <property type="match status" value="1"/>
</dbReference>
<evidence type="ECO:0000256" key="2">
    <source>
        <dbReference type="ARBA" id="ARBA00008064"/>
    </source>
</evidence>
<reference evidence="14 16" key="4">
    <citation type="submission" date="2019-07" db="EMBL/GenBank/DDBJ databases">
        <title>Investigation of anaerobic lignin degradation for improved lignocellulosic biofuels.</title>
        <authorList>
            <person name="Deangelis K.PhD."/>
        </authorList>
    </citation>
    <scope>NUCLEOTIDE SEQUENCE [LARGE SCALE GENOMIC DNA]</scope>
    <source>
        <strain evidence="14 16">106R</strain>
    </source>
</reference>
<reference evidence="14 16" key="3">
    <citation type="submission" date="2019-06" db="EMBL/GenBank/DDBJ databases">
        <authorList>
            <person name="Deangelis K."/>
            <person name="Huntemann M."/>
            <person name="Clum A."/>
            <person name="Pillay M."/>
            <person name="Palaniappan K."/>
            <person name="Varghese N."/>
            <person name="Mikhailova N."/>
            <person name="Stamatis D."/>
            <person name="Reddy T."/>
            <person name="Daum C."/>
            <person name="Shapiro N."/>
            <person name="Ivanova N."/>
            <person name="Kyrpides N."/>
            <person name="Woyke T."/>
        </authorList>
    </citation>
    <scope>NUCLEOTIDE SEQUENCE [LARGE SCALE GENOMIC DNA]</scope>
    <source>
        <strain evidence="14 16">106R</strain>
    </source>
</reference>
<dbReference type="Gene3D" id="2.60.40.3110">
    <property type="match status" value="1"/>
</dbReference>
<feature type="domain" description="PapC N-terminal" evidence="11">
    <location>
        <begin position="38"/>
        <end position="177"/>
    </location>
</feature>
<keyword evidence="5" id="KW-1029">Fimbrium biogenesis</keyword>
<keyword evidence="8" id="KW-0472">Membrane</keyword>
<evidence type="ECO:0000313" key="16">
    <source>
        <dbReference type="Proteomes" id="UP000320710"/>
    </source>
</evidence>
<accession>A0A221DMS7</accession>
<proteinExistence type="inferred from homology"/>
<reference evidence="13" key="1">
    <citation type="submission" date="2017-12" db="EMBL/GenBank/DDBJ databases">
        <title>FDA dAtabase for Regulatory Grade micrObial Sequences (FDA-ARGOS): Supporting development and validation of Infectious Disease Dx tests.</title>
        <authorList>
            <person name="Campos J."/>
            <person name="Goldberg B."/>
            <person name="Tallon L.J."/>
            <person name="Sadzewicz L."/>
            <person name="Sengamalay N."/>
            <person name="Ott S."/>
            <person name="Godinez A."/>
            <person name="Nagaraj S."/>
            <person name="Vavikolanu K."/>
            <person name="Vyas G."/>
            <person name="Nadendla S."/>
            <person name="Aluvathingal J."/>
            <person name="Geyer C."/>
            <person name="Nandy P."/>
            <person name="Hobson J."/>
            <person name="Sichtig H."/>
        </authorList>
    </citation>
    <scope>NUCLEOTIDE SEQUENCE</scope>
    <source>
        <strain evidence="13">FDAARGOS_79</strain>
    </source>
</reference>
<dbReference type="GO" id="GO:0009279">
    <property type="term" value="C:cell outer membrane"/>
    <property type="evidence" value="ECO:0007669"/>
    <property type="project" value="UniProtKB-SubCell"/>
</dbReference>
<sequence>MANQRKVAGGTTRLTQLIRIAIIAASAPMLWSEAALAEFNMSFIHGDENLSNAEAVAQGDALQPGVYPFDIYVNLTQVDHKDVTFRQVKGQTASQPCLKVEDLRNYGIKLPETLQAGSCVDVSELIKDATVSYDAAVQQINISVPQTMMDLSAIGAIPPSMYDEGINALFANYNFNYNKNSYRRDDADDSEYMFLALNSGLNLGRWRLRNNSTWDKQSGSSSNWTNVSSWAETDIVPWRSRLVMGQASTNNSVFNSFQFRGVQLSSVDDMLPDSLRGYAPVVRGVAATNARVEIRQNGYVIYSTNVAPGPFEIHDVYPHTNNGDLQVTVNEADGSHKTFSVAYSSVANMLREGIWNFQLTAGKYHNGNGGYQPKLIQGTAAYGMNYGLTPFGGAIIAEHYRSAAVGIGKSLGSWGAISVDGSISDTELANGDRKQGQSFRFLYSKSLNQMGTNFQLAGYRYATSGYYDLSDAVQERNSWRNGIYANDYWDPNDLQPGQPSWSNNQKRTRYTARYGNKRERVELSLSQQLWAGASLYANVSHQNYWGVSGNDRTIQLGYNDGFKRISYGVYLQDTRGQYGYSDRSVNFTMSIPLDWGQSNNSTTANFSAAHSKQSGDSYSTGISGTMLDDRRMNYSVSTGHTQSSGQSSNLNLGYSSSIGNIDGSYAYSSKYRQEGLGLSGGLLVHSGGATLTQPLQNTILLVEAKDAKGVRLENQPGVTIDRFGYAVVPSANPYRYNYVALRTEDFGPGLDVPVASKQVVPTEKSVVKVSFDTFKGVSLLIHARLGDNGYPAIGAGVFNESGRNSGTVGLEGATYVSGVKAGEKLTIKWGPKADQQCVLPIPADVGDKQAAMGYQELTLQCQKL</sequence>
<dbReference type="SUPFAM" id="SSF141729">
    <property type="entry name" value="FimD N-terminal domain-like"/>
    <property type="match status" value="1"/>
</dbReference>
<dbReference type="GO" id="GO:0015473">
    <property type="term" value="F:fimbrial usher porin activity"/>
    <property type="evidence" value="ECO:0007669"/>
    <property type="project" value="InterPro"/>
</dbReference>
<dbReference type="AlphaFoldDB" id="A0A221DMS7"/>
<dbReference type="Pfam" id="PF13954">
    <property type="entry name" value="PapC_N"/>
    <property type="match status" value="1"/>
</dbReference>
<comment type="caution">
    <text evidence="14">The sequence shown here is derived from an EMBL/GenBank/DDBJ whole genome shotgun (WGS) entry which is preliminary data.</text>
</comment>
<keyword evidence="3" id="KW-0813">Transport</keyword>
<keyword evidence="4" id="KW-1134">Transmembrane beta strand</keyword>
<name>A0A221DMS7_SERMA</name>
<organism evidence="14 16">
    <name type="scientific">Serratia marcescens</name>
    <dbReference type="NCBI Taxonomy" id="615"/>
    <lineage>
        <taxon>Bacteria</taxon>
        <taxon>Pseudomonadati</taxon>
        <taxon>Pseudomonadota</taxon>
        <taxon>Gammaproteobacteria</taxon>
        <taxon>Enterobacterales</taxon>
        <taxon>Yersiniaceae</taxon>
        <taxon>Serratia</taxon>
    </lineage>
</organism>
<evidence type="ECO:0000313" key="17">
    <source>
        <dbReference type="Proteomes" id="UP001275057"/>
    </source>
</evidence>
<dbReference type="Proteomes" id="UP000320710">
    <property type="component" value="Unassembled WGS sequence"/>
</dbReference>
<evidence type="ECO:0000256" key="5">
    <source>
        <dbReference type="ARBA" id="ARBA00022558"/>
    </source>
</evidence>
<evidence type="ECO:0000259" key="11">
    <source>
        <dbReference type="Pfam" id="PF13954"/>
    </source>
</evidence>
<evidence type="ECO:0000256" key="3">
    <source>
        <dbReference type="ARBA" id="ARBA00022448"/>
    </source>
</evidence>
<dbReference type="InterPro" id="IPR037224">
    <property type="entry name" value="PapC_N_sf"/>
</dbReference>
<dbReference type="Gene3D" id="2.60.40.2610">
    <property type="entry name" value="Outer membrane usher protein FimD, plug domain"/>
    <property type="match status" value="1"/>
</dbReference>
<comment type="subcellular location">
    <subcellularLocation>
        <location evidence="1">Cell outer membrane</location>
        <topology evidence="1">Multi-pass membrane protein</topology>
    </subcellularLocation>
</comment>
<dbReference type="InterPro" id="IPR025885">
    <property type="entry name" value="PapC_N"/>
</dbReference>
<reference evidence="12 17" key="5">
    <citation type="submission" date="2023-11" db="EMBL/GenBank/DDBJ databases">
        <title>Detection of rare carbapenemases in Enterobacterales - comparison of two colorimetric and two CIM-based carbapenemase assays.</title>
        <authorList>
            <person name="Schaffarczyk L."/>
            <person name="Noster J."/>
            <person name="Stelzer Y."/>
            <person name="Sattler J."/>
            <person name="Gatermann S."/>
            <person name="Hamprecht A."/>
        </authorList>
    </citation>
    <scope>NUCLEOTIDE SEQUENCE [LARGE SCALE GENOMIC DNA]</scope>
    <source>
        <strain evidence="12 17">CIM-Carb-136</strain>
    </source>
</reference>
<comment type="similarity">
    <text evidence="2">Belongs to the fimbrial export usher family.</text>
</comment>
<dbReference type="PANTHER" id="PTHR30451">
    <property type="entry name" value="OUTER MEMBRANE USHER PROTEIN"/>
    <property type="match status" value="1"/>
</dbReference>
<dbReference type="RefSeq" id="WP_084826566.1">
    <property type="nucleotide sequence ID" value="NZ_CABHIE010000001.1"/>
</dbReference>
<dbReference type="Proteomes" id="UP001275057">
    <property type="component" value="Unassembled WGS sequence"/>
</dbReference>
<dbReference type="EMBL" id="JTBC02000001">
    <property type="protein sequence ID" value="PNO71906.1"/>
    <property type="molecule type" value="Genomic_DNA"/>
</dbReference>
<dbReference type="FunFam" id="2.60.40.3110:FF:000001">
    <property type="entry name" value="Putative fimbrial outer membrane usher"/>
    <property type="match status" value="1"/>
</dbReference>
<evidence type="ECO:0000256" key="7">
    <source>
        <dbReference type="ARBA" id="ARBA00022729"/>
    </source>
</evidence>
<dbReference type="PANTHER" id="PTHR30451:SF21">
    <property type="entry name" value="FIMBRIAL USHER DOMAIN-CONTAINING PROTEIN YDET-RELATED"/>
    <property type="match status" value="1"/>
</dbReference>
<evidence type="ECO:0000256" key="8">
    <source>
        <dbReference type="ARBA" id="ARBA00023136"/>
    </source>
</evidence>
<keyword evidence="7" id="KW-0732">Signal</keyword>
<dbReference type="EMBL" id="VFMJ01000001">
    <property type="protein sequence ID" value="TQI85255.1"/>
    <property type="molecule type" value="Genomic_DNA"/>
</dbReference>
<dbReference type="Pfam" id="PF00577">
    <property type="entry name" value="Usher"/>
    <property type="match status" value="1"/>
</dbReference>
<keyword evidence="6" id="KW-0812">Transmembrane</keyword>
<dbReference type="InterPro" id="IPR043142">
    <property type="entry name" value="PapC-like_C_sf"/>
</dbReference>
<dbReference type="InterPro" id="IPR000015">
    <property type="entry name" value="Fimb_usher"/>
</dbReference>
<dbReference type="EMBL" id="JAXABG010000005">
    <property type="protein sequence ID" value="MDX7082955.1"/>
    <property type="molecule type" value="Genomic_DNA"/>
</dbReference>
<feature type="domain" description="PapC-like C-terminal" evidence="10">
    <location>
        <begin position="780"/>
        <end position="839"/>
    </location>
</feature>
<dbReference type="GO" id="GO:0009297">
    <property type="term" value="P:pilus assembly"/>
    <property type="evidence" value="ECO:0007669"/>
    <property type="project" value="InterPro"/>
</dbReference>
<dbReference type="Proteomes" id="UP000030378">
    <property type="component" value="Unassembled WGS sequence"/>
</dbReference>
<protein>
    <submittedName>
        <fullName evidence="12 14">Outer membrane usher protein</fullName>
    </submittedName>
    <submittedName>
        <fullName evidence="13">Fimbrial protein</fullName>
    </submittedName>
</protein>
<dbReference type="Gene3D" id="3.10.20.410">
    <property type="match status" value="1"/>
</dbReference>
<evidence type="ECO:0000256" key="4">
    <source>
        <dbReference type="ARBA" id="ARBA00022452"/>
    </source>
</evidence>
<dbReference type="InterPro" id="IPR042186">
    <property type="entry name" value="FimD_plug_dom"/>
</dbReference>
<evidence type="ECO:0000259" key="10">
    <source>
        <dbReference type="Pfam" id="PF13953"/>
    </source>
</evidence>
<evidence type="ECO:0000313" key="14">
    <source>
        <dbReference type="EMBL" id="TQI85255.1"/>
    </source>
</evidence>
<keyword evidence="9" id="KW-0998">Cell outer membrane</keyword>
<reference evidence="15" key="2">
    <citation type="submission" date="2017-12" db="EMBL/GenBank/DDBJ databases">
        <title>FDA dAtabase for Regulatory Grade micrObial Sequences (FDA-ARGOS): Supporting development and validation of Infectious Disease Dx tests.</title>
        <authorList>
            <person name="Campos J."/>
            <person name="Goldberg B."/>
            <person name="Tallon L."/>
            <person name="Sadzewicz L."/>
            <person name="Sengamalay N."/>
            <person name="Ott S."/>
            <person name="Godinez A."/>
            <person name="Nagaraj S."/>
            <person name="Vavikolanu K."/>
            <person name="Vyas G."/>
            <person name="Nadendla S."/>
            <person name="Aluvathingal J."/>
            <person name="Geyer C."/>
            <person name="Nandy P."/>
            <person name="Hobson J."/>
            <person name="Sichtig H."/>
        </authorList>
    </citation>
    <scope>NUCLEOTIDE SEQUENCE [LARGE SCALE GENOMIC DNA]</scope>
    <source>
        <strain evidence="15">FDAARGOS_79</strain>
    </source>
</reference>
<evidence type="ECO:0000313" key="13">
    <source>
        <dbReference type="EMBL" id="PNO71906.1"/>
    </source>
</evidence>
<evidence type="ECO:0000256" key="9">
    <source>
        <dbReference type="ARBA" id="ARBA00023237"/>
    </source>
</evidence>
<evidence type="ECO:0000313" key="12">
    <source>
        <dbReference type="EMBL" id="MDX7082955.1"/>
    </source>
</evidence>
<evidence type="ECO:0000256" key="6">
    <source>
        <dbReference type="ARBA" id="ARBA00022692"/>
    </source>
</evidence>